<proteinExistence type="predicted"/>
<gene>
    <name evidence="2" type="ORF">SDC9_117071</name>
</gene>
<protein>
    <submittedName>
        <fullName evidence="2">Uncharacterized protein</fullName>
    </submittedName>
</protein>
<name>A0A645BYC6_9ZZZZ</name>
<comment type="caution">
    <text evidence="2">The sequence shown here is derived from an EMBL/GenBank/DDBJ whole genome shotgun (WGS) entry which is preliminary data.</text>
</comment>
<feature type="region of interest" description="Disordered" evidence="1">
    <location>
        <begin position="188"/>
        <end position="218"/>
    </location>
</feature>
<reference evidence="2" key="1">
    <citation type="submission" date="2019-08" db="EMBL/GenBank/DDBJ databases">
        <authorList>
            <person name="Kucharzyk K."/>
            <person name="Murdoch R.W."/>
            <person name="Higgins S."/>
            <person name="Loffler F."/>
        </authorList>
    </citation>
    <scope>NUCLEOTIDE SEQUENCE</scope>
</reference>
<dbReference type="AlphaFoldDB" id="A0A645BYC6"/>
<sequence length="249" mass="26465">MLVRLGSGQVDLVEDRDDLQVGVEREVEVRQRLRLDALGGVDEQQGALAGIQGPRHLVGEVDVAGSVDHVQRVRLPVDAPRQPHGLRLDGDPALALDVHPVEVLGPHAAVVHELGELQHPVGEGGLAVVDVRDDGEVAQQGRIGPAGLENTVSHLGWTLLVKGVRGASQSLTRCLSCHPMSLPPPGRFAIGRVGSRSAKGPRSPGPPPNGRCSAGPTGAIRRPFWRMRGPLVRYLLALCSEHRAHATDP</sequence>
<dbReference type="EMBL" id="VSSQ01023287">
    <property type="protein sequence ID" value="MPM70118.1"/>
    <property type="molecule type" value="Genomic_DNA"/>
</dbReference>
<evidence type="ECO:0000256" key="1">
    <source>
        <dbReference type="SAM" id="MobiDB-lite"/>
    </source>
</evidence>
<accession>A0A645BYC6</accession>
<organism evidence="2">
    <name type="scientific">bioreactor metagenome</name>
    <dbReference type="NCBI Taxonomy" id="1076179"/>
    <lineage>
        <taxon>unclassified sequences</taxon>
        <taxon>metagenomes</taxon>
        <taxon>ecological metagenomes</taxon>
    </lineage>
</organism>
<evidence type="ECO:0000313" key="2">
    <source>
        <dbReference type="EMBL" id="MPM70118.1"/>
    </source>
</evidence>
<dbReference type="AntiFam" id="ANF00072">
    <property type="entry name" value="Shadow ORF (opposite TypA)"/>
</dbReference>